<dbReference type="eggNOG" id="COG0795">
    <property type="taxonomic scope" value="Bacteria"/>
</dbReference>
<feature type="transmembrane region" description="Helical" evidence="6">
    <location>
        <begin position="347"/>
        <end position="366"/>
    </location>
</feature>
<dbReference type="Proteomes" id="UP000005824">
    <property type="component" value="Unassembled WGS sequence"/>
</dbReference>
<name>B4CU57_9BACT</name>
<feature type="transmembrane region" description="Helical" evidence="6">
    <location>
        <begin position="50"/>
        <end position="75"/>
    </location>
</feature>
<keyword evidence="3 6" id="KW-0812">Transmembrane</keyword>
<feature type="transmembrane region" description="Helical" evidence="6">
    <location>
        <begin position="313"/>
        <end position="335"/>
    </location>
</feature>
<dbReference type="STRING" id="497964.CfE428DRAFT_0220"/>
<comment type="caution">
    <text evidence="7">The sequence shown here is derived from an EMBL/GenBank/DDBJ whole genome shotgun (WGS) entry which is preliminary data.</text>
</comment>
<dbReference type="InterPro" id="IPR005495">
    <property type="entry name" value="LptG/LptF_permease"/>
</dbReference>
<dbReference type="PANTHER" id="PTHR33529">
    <property type="entry name" value="SLR0882 PROTEIN-RELATED"/>
    <property type="match status" value="1"/>
</dbReference>
<keyword evidence="8" id="KW-1185">Reference proteome</keyword>
<evidence type="ECO:0000256" key="1">
    <source>
        <dbReference type="ARBA" id="ARBA00004651"/>
    </source>
</evidence>
<dbReference type="FunCoup" id="B4CU57">
    <property type="interactions" value="163"/>
</dbReference>
<dbReference type="EMBL" id="ABVL01000001">
    <property type="protein sequence ID" value="EDY22095.1"/>
    <property type="molecule type" value="Genomic_DNA"/>
</dbReference>
<dbReference type="PANTHER" id="PTHR33529:SF2">
    <property type="entry name" value="LIPOPOLYSACCHARIDE EXPORT SYSTEM PERMEASE PROTEIN LPTG"/>
    <property type="match status" value="1"/>
</dbReference>
<keyword evidence="5 6" id="KW-0472">Membrane</keyword>
<reference evidence="7 8" key="1">
    <citation type="journal article" date="2011" name="J. Bacteriol.">
        <title>Genome sequence of Chthoniobacter flavus Ellin428, an aerobic heterotrophic soil bacterium.</title>
        <authorList>
            <person name="Kant R."/>
            <person name="van Passel M.W."/>
            <person name="Palva A."/>
            <person name="Lucas S."/>
            <person name="Lapidus A."/>
            <person name="Glavina Del Rio T."/>
            <person name="Dalin E."/>
            <person name="Tice H."/>
            <person name="Bruce D."/>
            <person name="Goodwin L."/>
            <person name="Pitluck S."/>
            <person name="Larimer F.W."/>
            <person name="Land M.L."/>
            <person name="Hauser L."/>
            <person name="Sangwan P."/>
            <person name="de Vos W.M."/>
            <person name="Janssen P.H."/>
            <person name="Smidt H."/>
        </authorList>
    </citation>
    <scope>NUCLEOTIDE SEQUENCE [LARGE SCALE GENOMIC DNA]</scope>
    <source>
        <strain evidence="7 8">Ellin428</strain>
    </source>
</reference>
<evidence type="ECO:0000256" key="5">
    <source>
        <dbReference type="ARBA" id="ARBA00023136"/>
    </source>
</evidence>
<feature type="transmembrane region" description="Helical" evidence="6">
    <location>
        <begin position="12"/>
        <end position="30"/>
    </location>
</feature>
<organism evidence="7 8">
    <name type="scientific">Chthoniobacter flavus Ellin428</name>
    <dbReference type="NCBI Taxonomy" id="497964"/>
    <lineage>
        <taxon>Bacteria</taxon>
        <taxon>Pseudomonadati</taxon>
        <taxon>Verrucomicrobiota</taxon>
        <taxon>Spartobacteria</taxon>
        <taxon>Chthoniobacterales</taxon>
        <taxon>Chthoniobacteraceae</taxon>
        <taxon>Chthoniobacter</taxon>
    </lineage>
</organism>
<comment type="subcellular location">
    <subcellularLocation>
        <location evidence="1">Cell membrane</location>
        <topology evidence="1">Multi-pass membrane protein</topology>
    </subcellularLocation>
</comment>
<feature type="transmembrane region" description="Helical" evidence="6">
    <location>
        <begin position="288"/>
        <end position="306"/>
    </location>
</feature>
<accession>B4CU57</accession>
<evidence type="ECO:0000256" key="3">
    <source>
        <dbReference type="ARBA" id="ARBA00022692"/>
    </source>
</evidence>
<evidence type="ECO:0000313" key="8">
    <source>
        <dbReference type="Proteomes" id="UP000005824"/>
    </source>
</evidence>
<evidence type="ECO:0000313" key="7">
    <source>
        <dbReference type="EMBL" id="EDY22095.1"/>
    </source>
</evidence>
<evidence type="ECO:0000256" key="6">
    <source>
        <dbReference type="SAM" id="Phobius"/>
    </source>
</evidence>
<sequence>MNILDRYVLRSFIEPFLMCLAGFIAIWLIIDVSDNFNDFIEAHARFRTILEYYVTQLPTVILMSLPVGLMLGLLFSLSRMSRTNELISQLTAGRSVVRVLAPLIGVGVLMTGFCFWLNWEHAPHAESIKKDAMQKIKRGKRATDVEPVLAHLFRDRRDDRTWYVRKLIFQPGEERMQGVHVTQQDETGHILKKWYASSVYYDPAKQEWKLEKGKIVTFKPDGDVEDQDLFLRGFRIIKDWPETPWRVASTELNPGGLSVHELHEYLKYNSDFPAVQLAPYRANLADRYALPFQCLLAVFLAAPLGIVYNRRGVIGGVTAAMVLLVLMIMSHSFFVMLGKGMRMDPNFSPWVPVIGLGIIGLVLMYYRSTNRDFPIPKFFS</sequence>
<dbReference type="Pfam" id="PF03739">
    <property type="entry name" value="LptF_LptG"/>
    <property type="match status" value="1"/>
</dbReference>
<evidence type="ECO:0000256" key="2">
    <source>
        <dbReference type="ARBA" id="ARBA00022475"/>
    </source>
</evidence>
<dbReference type="RefSeq" id="WP_006977547.1">
    <property type="nucleotide sequence ID" value="NZ_ABVL01000001.1"/>
</dbReference>
<feature type="transmembrane region" description="Helical" evidence="6">
    <location>
        <begin position="96"/>
        <end position="119"/>
    </location>
</feature>
<dbReference type="InParanoid" id="B4CU57"/>
<gene>
    <name evidence="7" type="ORF">CfE428DRAFT_0220</name>
</gene>
<dbReference type="GO" id="GO:0015920">
    <property type="term" value="P:lipopolysaccharide transport"/>
    <property type="evidence" value="ECO:0007669"/>
    <property type="project" value="TreeGrafter"/>
</dbReference>
<keyword evidence="2" id="KW-1003">Cell membrane</keyword>
<dbReference type="AlphaFoldDB" id="B4CU57"/>
<proteinExistence type="predicted"/>
<protein>
    <submittedName>
        <fullName evidence="7">Permease YjgP/YjgQ family protein</fullName>
    </submittedName>
</protein>
<dbReference type="GO" id="GO:0043190">
    <property type="term" value="C:ATP-binding cassette (ABC) transporter complex"/>
    <property type="evidence" value="ECO:0007669"/>
    <property type="project" value="TreeGrafter"/>
</dbReference>
<keyword evidence="4 6" id="KW-1133">Transmembrane helix</keyword>
<evidence type="ECO:0000256" key="4">
    <source>
        <dbReference type="ARBA" id="ARBA00022989"/>
    </source>
</evidence>